<reference evidence="1 2" key="1">
    <citation type="submission" date="2018-06" db="EMBL/GenBank/DDBJ databases">
        <title>Comparative genomics of Brasilonema spp. strains.</title>
        <authorList>
            <person name="Alvarenga D.O."/>
            <person name="Fiore M.F."/>
            <person name="Varani A.M."/>
        </authorList>
    </citation>
    <scope>NUCLEOTIDE SEQUENCE [LARGE SCALE GENOMIC DNA]</scope>
    <source>
        <strain evidence="1 2">SPC951</strain>
    </source>
</reference>
<keyword evidence="2" id="KW-1185">Reference proteome</keyword>
<name>A0ABX1PCM6_9CYAN</name>
<dbReference type="EMBL" id="QMEB01000171">
    <property type="protein sequence ID" value="NMG21532.1"/>
    <property type="molecule type" value="Genomic_DNA"/>
</dbReference>
<dbReference type="Proteomes" id="UP000718564">
    <property type="component" value="Unassembled WGS sequence"/>
</dbReference>
<comment type="caution">
    <text evidence="1">The sequence shown here is derived from an EMBL/GenBank/DDBJ whole genome shotgun (WGS) entry which is preliminary data.</text>
</comment>
<proteinExistence type="predicted"/>
<sequence>MRTAIVGESKGKYYIALETISDFPFAFTLLGVNTPHVKIGVEFSDHGDSNQFTRNRASSKKSEINLCITFDYKPKQPAYNKLNST</sequence>
<organism evidence="1 2">
    <name type="scientific">Brasilonema bromeliae SPC951</name>
    <dbReference type="NCBI Taxonomy" id="385972"/>
    <lineage>
        <taxon>Bacteria</taxon>
        <taxon>Bacillati</taxon>
        <taxon>Cyanobacteriota</taxon>
        <taxon>Cyanophyceae</taxon>
        <taxon>Nostocales</taxon>
        <taxon>Scytonemataceae</taxon>
        <taxon>Brasilonema</taxon>
        <taxon>Bromeliae group (in: Brasilonema)</taxon>
    </lineage>
</organism>
<gene>
    <name evidence="1" type="ORF">DP116_19595</name>
</gene>
<protein>
    <submittedName>
        <fullName evidence="1">Uncharacterized protein</fullName>
    </submittedName>
</protein>
<accession>A0ABX1PCM6</accession>
<evidence type="ECO:0000313" key="2">
    <source>
        <dbReference type="Proteomes" id="UP000718564"/>
    </source>
</evidence>
<evidence type="ECO:0000313" key="1">
    <source>
        <dbReference type="EMBL" id="NMG21532.1"/>
    </source>
</evidence>